<evidence type="ECO:0000313" key="2">
    <source>
        <dbReference type="EMBL" id="KAG0657212.1"/>
    </source>
</evidence>
<dbReference type="EMBL" id="PUHQ01000084">
    <property type="protein sequence ID" value="KAG0657212.1"/>
    <property type="molecule type" value="Genomic_DNA"/>
</dbReference>
<dbReference type="Proteomes" id="UP000777482">
    <property type="component" value="Unassembled WGS sequence"/>
</dbReference>
<evidence type="ECO:0000313" key="3">
    <source>
        <dbReference type="Proteomes" id="UP000777482"/>
    </source>
</evidence>
<organism evidence="2 3">
    <name type="scientific">Rhodotorula mucilaginosa</name>
    <name type="common">Yeast</name>
    <name type="synonym">Rhodotorula rubra</name>
    <dbReference type="NCBI Taxonomy" id="5537"/>
    <lineage>
        <taxon>Eukaryota</taxon>
        <taxon>Fungi</taxon>
        <taxon>Dikarya</taxon>
        <taxon>Basidiomycota</taxon>
        <taxon>Pucciniomycotina</taxon>
        <taxon>Microbotryomycetes</taxon>
        <taxon>Sporidiobolales</taxon>
        <taxon>Sporidiobolaceae</taxon>
        <taxon>Rhodotorula</taxon>
    </lineage>
</organism>
<protein>
    <submittedName>
        <fullName evidence="2">Uncharacterized protein</fullName>
    </submittedName>
</protein>
<gene>
    <name evidence="2" type="ORF">C6P46_006605</name>
</gene>
<feature type="region of interest" description="Disordered" evidence="1">
    <location>
        <begin position="1"/>
        <end position="20"/>
    </location>
</feature>
<reference evidence="2 3" key="1">
    <citation type="submission" date="2020-11" db="EMBL/GenBank/DDBJ databases">
        <title>Kefir isolates.</title>
        <authorList>
            <person name="Marcisauskas S."/>
            <person name="Kim Y."/>
            <person name="Blasche S."/>
        </authorList>
    </citation>
    <scope>NUCLEOTIDE SEQUENCE [LARGE SCALE GENOMIC DNA]</scope>
    <source>
        <strain evidence="2 3">KR</strain>
    </source>
</reference>
<proteinExistence type="predicted"/>
<comment type="caution">
    <text evidence="2">The sequence shown here is derived from an EMBL/GenBank/DDBJ whole genome shotgun (WGS) entry which is preliminary data.</text>
</comment>
<keyword evidence="3" id="KW-1185">Reference proteome</keyword>
<sequence length="88" mass="9941">MAASEAESKRSPRQATSIRSMARRLTQEMLLYARDLDHTQPRTTTPEQEPSPLLTLPDLEIPGQQAKPFDERTTAKVFADLDTSVFRP</sequence>
<feature type="compositionally biased region" description="Low complexity" evidence="1">
    <location>
        <begin position="41"/>
        <end position="52"/>
    </location>
</feature>
<accession>A0A9P6VWS3</accession>
<feature type="region of interest" description="Disordered" evidence="1">
    <location>
        <begin position="34"/>
        <end position="54"/>
    </location>
</feature>
<evidence type="ECO:0000256" key="1">
    <source>
        <dbReference type="SAM" id="MobiDB-lite"/>
    </source>
</evidence>
<feature type="compositionally biased region" description="Basic and acidic residues" evidence="1">
    <location>
        <begin position="1"/>
        <end position="10"/>
    </location>
</feature>
<dbReference type="AlphaFoldDB" id="A0A9P6VWS3"/>
<name>A0A9P6VWS3_RHOMI</name>